<evidence type="ECO:0000313" key="2">
    <source>
        <dbReference type="Proteomes" id="UP000265703"/>
    </source>
</evidence>
<accession>A0A397SL99</accession>
<keyword evidence="2" id="KW-1185">Reference proteome</keyword>
<organism evidence="1 2">
    <name type="scientific">Glomus cerebriforme</name>
    <dbReference type="NCBI Taxonomy" id="658196"/>
    <lineage>
        <taxon>Eukaryota</taxon>
        <taxon>Fungi</taxon>
        <taxon>Fungi incertae sedis</taxon>
        <taxon>Mucoromycota</taxon>
        <taxon>Glomeromycotina</taxon>
        <taxon>Glomeromycetes</taxon>
        <taxon>Glomerales</taxon>
        <taxon>Glomeraceae</taxon>
        <taxon>Glomus</taxon>
    </lineage>
</organism>
<evidence type="ECO:0008006" key="3">
    <source>
        <dbReference type="Google" id="ProtNLM"/>
    </source>
</evidence>
<comment type="caution">
    <text evidence="1">The sequence shown here is derived from an EMBL/GenBank/DDBJ whole genome shotgun (WGS) entry which is preliminary data.</text>
</comment>
<name>A0A397SL99_9GLOM</name>
<sequence length="190" mass="22825">MEIFKNYNLDNQPFKHPLQNPFFRYYLVHINQSYDLTKICNDQLYLKNAYDDYFNHLIDECYRPKYPPDIKVEDYVLSFDSPFTVYQRYLMKYLEKLEIRLSLLELSSLACRLWDSEPQEVIFHYKKLSVQLKILYDERLKKLLSNDSQNIEQSSDDYDNTDSVSSNDDKCQCTDSDLDFSTNFFSIQVV</sequence>
<dbReference type="AlphaFoldDB" id="A0A397SL99"/>
<gene>
    <name evidence="1" type="ORF">C1645_783462</name>
</gene>
<dbReference type="OrthoDB" id="2308040at2759"/>
<protein>
    <recommendedName>
        <fullName evidence="3">HMG box domain-containing protein</fullName>
    </recommendedName>
</protein>
<evidence type="ECO:0000313" key="1">
    <source>
        <dbReference type="EMBL" id="RIA84757.1"/>
    </source>
</evidence>
<dbReference type="Proteomes" id="UP000265703">
    <property type="component" value="Unassembled WGS sequence"/>
</dbReference>
<reference evidence="1 2" key="1">
    <citation type="submission" date="2018-06" db="EMBL/GenBank/DDBJ databases">
        <title>Comparative genomics reveals the genomic features of Rhizophagus irregularis, R. cerebriforme, R. diaphanum and Gigaspora rosea, and their symbiotic lifestyle signature.</title>
        <authorList>
            <person name="Morin E."/>
            <person name="San Clemente H."/>
            <person name="Chen E.C.H."/>
            <person name="De La Providencia I."/>
            <person name="Hainaut M."/>
            <person name="Kuo A."/>
            <person name="Kohler A."/>
            <person name="Murat C."/>
            <person name="Tang N."/>
            <person name="Roy S."/>
            <person name="Loubradou J."/>
            <person name="Henrissat B."/>
            <person name="Grigoriev I.V."/>
            <person name="Corradi N."/>
            <person name="Roux C."/>
            <person name="Martin F.M."/>
        </authorList>
    </citation>
    <scope>NUCLEOTIDE SEQUENCE [LARGE SCALE GENOMIC DNA]</scope>
    <source>
        <strain evidence="1 2">DAOM 227022</strain>
    </source>
</reference>
<proteinExistence type="predicted"/>
<dbReference type="EMBL" id="QKYT01000470">
    <property type="protein sequence ID" value="RIA84757.1"/>
    <property type="molecule type" value="Genomic_DNA"/>
</dbReference>